<keyword evidence="3" id="KW-0418">Kinase</keyword>
<dbReference type="SMART" id="SM00072">
    <property type="entry name" value="GuKc"/>
    <property type="match status" value="1"/>
</dbReference>
<dbReference type="STRING" id="31246.A0A183PSU6"/>
<dbReference type="GO" id="GO:0005829">
    <property type="term" value="C:cytosol"/>
    <property type="evidence" value="ECO:0007669"/>
    <property type="project" value="TreeGrafter"/>
</dbReference>
<evidence type="ECO:0000256" key="2">
    <source>
        <dbReference type="ARBA" id="ARBA00022679"/>
    </source>
</evidence>
<reference evidence="4 5" key="1">
    <citation type="submission" date="2018-11" db="EMBL/GenBank/DDBJ databases">
        <authorList>
            <consortium name="Pathogen Informatics"/>
        </authorList>
    </citation>
    <scope>NUCLEOTIDE SEQUENCE [LARGE SCALE GENOMIC DNA]</scope>
    <source>
        <strain>Denwood</strain>
        <strain evidence="5">Zambia</strain>
    </source>
</reference>
<dbReference type="InterPro" id="IPR027417">
    <property type="entry name" value="P-loop_NTPase"/>
</dbReference>
<comment type="similarity">
    <text evidence="1">Belongs to the guanylate kinase family.</text>
</comment>
<keyword evidence="2" id="KW-0808">Transferase</keyword>
<dbReference type="PANTHER" id="PTHR23117:SF13">
    <property type="entry name" value="GUANYLATE KINASE"/>
    <property type="match status" value="1"/>
</dbReference>
<dbReference type="AlphaFoldDB" id="A0A183PSU6"/>
<accession>A0A183PSU6</accession>
<dbReference type="EMBL" id="UZAL01038718">
    <property type="protein sequence ID" value="VDP74205.1"/>
    <property type="molecule type" value="Genomic_DNA"/>
</dbReference>
<evidence type="ECO:0000256" key="1">
    <source>
        <dbReference type="ARBA" id="ARBA00005790"/>
    </source>
</evidence>
<organism evidence="4 5">
    <name type="scientific">Schistosoma mattheei</name>
    <dbReference type="NCBI Taxonomy" id="31246"/>
    <lineage>
        <taxon>Eukaryota</taxon>
        <taxon>Metazoa</taxon>
        <taxon>Spiralia</taxon>
        <taxon>Lophotrochozoa</taxon>
        <taxon>Platyhelminthes</taxon>
        <taxon>Trematoda</taxon>
        <taxon>Digenea</taxon>
        <taxon>Strigeidida</taxon>
        <taxon>Schistosomatoidea</taxon>
        <taxon>Schistosomatidae</taxon>
        <taxon>Schistosoma</taxon>
    </lineage>
</organism>
<dbReference type="Gene3D" id="3.40.50.300">
    <property type="entry name" value="P-loop containing nucleotide triphosphate hydrolases"/>
    <property type="match status" value="1"/>
</dbReference>
<dbReference type="PANTHER" id="PTHR23117">
    <property type="entry name" value="GUANYLATE KINASE-RELATED"/>
    <property type="match status" value="1"/>
</dbReference>
<dbReference type="Proteomes" id="UP000269396">
    <property type="component" value="Unassembled WGS sequence"/>
</dbReference>
<dbReference type="PROSITE" id="PS50052">
    <property type="entry name" value="GUANYLATE_KINASE_2"/>
    <property type="match status" value="1"/>
</dbReference>
<dbReference type="GO" id="GO:0004385">
    <property type="term" value="F:GMP kinase activity"/>
    <property type="evidence" value="ECO:0007669"/>
    <property type="project" value="TreeGrafter"/>
</dbReference>
<dbReference type="Pfam" id="PF00625">
    <property type="entry name" value="Guanylate_kin"/>
    <property type="match status" value="1"/>
</dbReference>
<protein>
    <submittedName>
        <fullName evidence="4">Uncharacterized protein</fullName>
    </submittedName>
</protein>
<keyword evidence="5" id="KW-1185">Reference proteome</keyword>
<evidence type="ECO:0000313" key="4">
    <source>
        <dbReference type="EMBL" id="VDP74205.1"/>
    </source>
</evidence>
<gene>
    <name evidence="4" type="ORF">SMTD_LOCUS17432</name>
</gene>
<dbReference type="InterPro" id="IPR008145">
    <property type="entry name" value="GK/Ca_channel_bsu"/>
</dbReference>
<proteinExistence type="inferred from homology"/>
<evidence type="ECO:0000256" key="3">
    <source>
        <dbReference type="ARBA" id="ARBA00022777"/>
    </source>
</evidence>
<name>A0A183PSU6_9TREM</name>
<evidence type="ECO:0000313" key="5">
    <source>
        <dbReference type="Proteomes" id="UP000269396"/>
    </source>
</evidence>
<dbReference type="InterPro" id="IPR008144">
    <property type="entry name" value="Guanylate_kin-like_dom"/>
</dbReference>
<dbReference type="SUPFAM" id="SSF52540">
    <property type="entry name" value="P-loop containing nucleoside triphosphate hydrolases"/>
    <property type="match status" value="1"/>
</dbReference>
<sequence length="120" mass="13874">MQIIYLFVLNILKISKAELKKAELEKRVCLMDVDIQGVEKLQKTNINPLCIFIRPRSFAILEKRLRSRSTESEDRILQRLAVAHQEMQYGISEGKFDAVIVNDNADKMVQEVVDVIRQVS</sequence>